<keyword evidence="1" id="KW-1133">Transmembrane helix</keyword>
<reference evidence="2 3" key="1">
    <citation type="submission" date="2013-07" db="EMBL/GenBank/DDBJ databases">
        <authorList>
            <person name="Genoscope - CEA"/>
        </authorList>
    </citation>
    <scope>NUCLEOTIDE SEQUENCE [LARGE SCALE GENOMIC DNA]</scope>
    <source>
        <strain evidence="2 3">G6</strain>
    </source>
</reference>
<feature type="transmembrane region" description="Helical" evidence="1">
    <location>
        <begin position="55"/>
        <end position="74"/>
    </location>
</feature>
<proteinExistence type="predicted"/>
<keyword evidence="1" id="KW-0472">Membrane</keyword>
<accession>A0A068QXX6</accession>
<organism evidence="2 3">
    <name type="scientific">Xenorhabdus poinarii G6</name>
    <dbReference type="NCBI Taxonomy" id="1354304"/>
    <lineage>
        <taxon>Bacteria</taxon>
        <taxon>Pseudomonadati</taxon>
        <taxon>Pseudomonadota</taxon>
        <taxon>Gammaproteobacteria</taxon>
        <taxon>Enterobacterales</taxon>
        <taxon>Morganellaceae</taxon>
        <taxon>Xenorhabdus</taxon>
    </lineage>
</organism>
<evidence type="ECO:0000313" key="2">
    <source>
        <dbReference type="EMBL" id="CDG19763.1"/>
    </source>
</evidence>
<evidence type="ECO:0000256" key="1">
    <source>
        <dbReference type="SAM" id="Phobius"/>
    </source>
</evidence>
<evidence type="ECO:0000313" key="3">
    <source>
        <dbReference type="Proteomes" id="UP000032735"/>
    </source>
</evidence>
<dbReference type="EMBL" id="FO704551">
    <property type="protein sequence ID" value="CDG19763.1"/>
    <property type="molecule type" value="Genomic_DNA"/>
</dbReference>
<dbReference type="AlphaFoldDB" id="A0A068QXX6"/>
<gene>
    <name evidence="2" type="ORF">XPG1_0108</name>
</gene>
<dbReference type="HOGENOM" id="CLU_2249048_0_0_6"/>
<sequence>MMRGNTSALLETESELRPISGLFVLAMTSFIAILTVILLAGLLPQIGMNLSVLEALAGQLALSFLLAAIPLTTATRNLRQQSVSSYFRKVSDFLGIGQDGDIKM</sequence>
<name>A0A068QXX6_9GAMM</name>
<dbReference type="STRING" id="1354304.XPG1_0108"/>
<dbReference type="KEGG" id="xpo:XPG1_0108"/>
<dbReference type="Proteomes" id="UP000032735">
    <property type="component" value="Chromosome"/>
</dbReference>
<protein>
    <submittedName>
        <fullName evidence="2">Uncharacterized protein</fullName>
    </submittedName>
</protein>
<keyword evidence="1" id="KW-0812">Transmembrane</keyword>
<keyword evidence="3" id="KW-1185">Reference proteome</keyword>
<feature type="transmembrane region" description="Helical" evidence="1">
    <location>
        <begin position="21"/>
        <end position="43"/>
    </location>
</feature>